<name>A0A7W9HT18_9PSEU</name>
<evidence type="ECO:0008006" key="4">
    <source>
        <dbReference type="Google" id="ProtNLM"/>
    </source>
</evidence>
<feature type="signal peptide" evidence="1">
    <location>
        <begin position="1"/>
        <end position="24"/>
    </location>
</feature>
<keyword evidence="3" id="KW-1185">Reference proteome</keyword>
<reference evidence="2 3" key="1">
    <citation type="submission" date="2020-08" db="EMBL/GenBank/DDBJ databases">
        <title>Sequencing the genomes of 1000 actinobacteria strains.</title>
        <authorList>
            <person name="Klenk H.-P."/>
        </authorList>
    </citation>
    <scope>NUCLEOTIDE SEQUENCE [LARGE SCALE GENOMIC DNA]</scope>
    <source>
        <strain evidence="2 3">DSM 45486</strain>
    </source>
</reference>
<evidence type="ECO:0000313" key="3">
    <source>
        <dbReference type="Proteomes" id="UP000552097"/>
    </source>
</evidence>
<accession>A0A7W9HT18</accession>
<protein>
    <recommendedName>
        <fullName evidence="4">Secreted protein</fullName>
    </recommendedName>
</protein>
<comment type="caution">
    <text evidence="2">The sequence shown here is derived from an EMBL/GenBank/DDBJ whole genome shotgun (WGS) entry which is preliminary data.</text>
</comment>
<evidence type="ECO:0000313" key="2">
    <source>
        <dbReference type="EMBL" id="MBB5807636.1"/>
    </source>
</evidence>
<feature type="chain" id="PRO_5030843554" description="Secreted protein" evidence="1">
    <location>
        <begin position="25"/>
        <end position="113"/>
    </location>
</feature>
<dbReference type="EMBL" id="JACHMO010000001">
    <property type="protein sequence ID" value="MBB5807636.1"/>
    <property type="molecule type" value="Genomic_DNA"/>
</dbReference>
<evidence type="ECO:0000256" key="1">
    <source>
        <dbReference type="SAM" id="SignalP"/>
    </source>
</evidence>
<keyword evidence="1" id="KW-0732">Signal</keyword>
<dbReference type="Proteomes" id="UP000552097">
    <property type="component" value="Unassembled WGS sequence"/>
</dbReference>
<sequence>MLKKAGAVAIAAAGLMMLGSPAFATPHWDGQGDVNTAIGELENNYQEDAEDGDYADQFGLINFAQDSDLLSNINVCEVEVNVIAIPILSNNDESYCINTDNDDNDTHGQGAGN</sequence>
<organism evidence="2 3">
    <name type="scientific">Saccharothrix ecbatanensis</name>
    <dbReference type="NCBI Taxonomy" id="1105145"/>
    <lineage>
        <taxon>Bacteria</taxon>
        <taxon>Bacillati</taxon>
        <taxon>Actinomycetota</taxon>
        <taxon>Actinomycetes</taxon>
        <taxon>Pseudonocardiales</taxon>
        <taxon>Pseudonocardiaceae</taxon>
        <taxon>Saccharothrix</taxon>
    </lineage>
</organism>
<dbReference type="RefSeq" id="WP_184927663.1">
    <property type="nucleotide sequence ID" value="NZ_JACHMO010000001.1"/>
</dbReference>
<gene>
    <name evidence="2" type="ORF">F4560_007404</name>
</gene>
<proteinExistence type="predicted"/>
<dbReference type="AlphaFoldDB" id="A0A7W9HT18"/>